<feature type="signal peptide" evidence="4">
    <location>
        <begin position="1"/>
        <end position="20"/>
    </location>
</feature>
<keyword evidence="6" id="KW-1185">Reference proteome</keyword>
<evidence type="ECO:0000313" key="5">
    <source>
        <dbReference type="EMBL" id="RPB07517.1"/>
    </source>
</evidence>
<dbReference type="EMBL" id="ML119181">
    <property type="protein sequence ID" value="RPB07517.1"/>
    <property type="molecule type" value="Genomic_DNA"/>
</dbReference>
<dbReference type="GO" id="GO:0003723">
    <property type="term" value="F:RNA binding"/>
    <property type="evidence" value="ECO:0007669"/>
    <property type="project" value="InterPro"/>
</dbReference>
<dbReference type="GO" id="GO:0004540">
    <property type="term" value="F:RNA nuclease activity"/>
    <property type="evidence" value="ECO:0007669"/>
    <property type="project" value="InterPro"/>
</dbReference>
<organism evidence="5 6">
    <name type="scientific">Morchella conica CCBAS932</name>
    <dbReference type="NCBI Taxonomy" id="1392247"/>
    <lineage>
        <taxon>Eukaryota</taxon>
        <taxon>Fungi</taxon>
        <taxon>Dikarya</taxon>
        <taxon>Ascomycota</taxon>
        <taxon>Pezizomycotina</taxon>
        <taxon>Pezizomycetes</taxon>
        <taxon>Pezizales</taxon>
        <taxon>Morchellaceae</taxon>
        <taxon>Morchella</taxon>
    </lineage>
</organism>
<keyword evidence="2" id="KW-0378">Hydrolase</keyword>
<keyword evidence="4" id="KW-0732">Signal</keyword>
<dbReference type="SUPFAM" id="SSF53933">
    <property type="entry name" value="Microbial ribonucleases"/>
    <property type="match status" value="1"/>
</dbReference>
<accession>A0A3N4KAI4</accession>
<gene>
    <name evidence="5" type="ORF">P167DRAFT_598372</name>
</gene>
<dbReference type="Gene3D" id="3.10.450.30">
    <property type="entry name" value="Microbial ribonucleases"/>
    <property type="match status" value="1"/>
</dbReference>
<evidence type="ECO:0000256" key="4">
    <source>
        <dbReference type="SAM" id="SignalP"/>
    </source>
</evidence>
<evidence type="ECO:0000256" key="3">
    <source>
        <dbReference type="SAM" id="MobiDB-lite"/>
    </source>
</evidence>
<evidence type="ECO:0000256" key="1">
    <source>
        <dbReference type="ARBA" id="ARBA00022722"/>
    </source>
</evidence>
<proteinExistence type="predicted"/>
<dbReference type="InParanoid" id="A0A3N4KAI4"/>
<dbReference type="Proteomes" id="UP000277580">
    <property type="component" value="Unassembled WGS sequence"/>
</dbReference>
<feature type="chain" id="PRO_5018155202" evidence="4">
    <location>
        <begin position="21"/>
        <end position="293"/>
    </location>
</feature>
<feature type="region of interest" description="Disordered" evidence="3">
    <location>
        <begin position="27"/>
        <end position="83"/>
    </location>
</feature>
<protein>
    <submittedName>
        <fullName evidence="5">Uncharacterized protein</fullName>
    </submittedName>
</protein>
<dbReference type="GO" id="GO:0016787">
    <property type="term" value="F:hydrolase activity"/>
    <property type="evidence" value="ECO:0007669"/>
    <property type="project" value="UniProtKB-KW"/>
</dbReference>
<reference evidence="5 6" key="1">
    <citation type="journal article" date="2018" name="Nat. Ecol. Evol.">
        <title>Pezizomycetes genomes reveal the molecular basis of ectomycorrhizal truffle lifestyle.</title>
        <authorList>
            <person name="Murat C."/>
            <person name="Payen T."/>
            <person name="Noel B."/>
            <person name="Kuo A."/>
            <person name="Morin E."/>
            <person name="Chen J."/>
            <person name="Kohler A."/>
            <person name="Krizsan K."/>
            <person name="Balestrini R."/>
            <person name="Da Silva C."/>
            <person name="Montanini B."/>
            <person name="Hainaut M."/>
            <person name="Levati E."/>
            <person name="Barry K.W."/>
            <person name="Belfiori B."/>
            <person name="Cichocki N."/>
            <person name="Clum A."/>
            <person name="Dockter R.B."/>
            <person name="Fauchery L."/>
            <person name="Guy J."/>
            <person name="Iotti M."/>
            <person name="Le Tacon F."/>
            <person name="Lindquist E.A."/>
            <person name="Lipzen A."/>
            <person name="Malagnac F."/>
            <person name="Mello A."/>
            <person name="Molinier V."/>
            <person name="Miyauchi S."/>
            <person name="Poulain J."/>
            <person name="Riccioni C."/>
            <person name="Rubini A."/>
            <person name="Sitrit Y."/>
            <person name="Splivallo R."/>
            <person name="Traeger S."/>
            <person name="Wang M."/>
            <person name="Zifcakova L."/>
            <person name="Wipf D."/>
            <person name="Zambonelli A."/>
            <person name="Paolocci F."/>
            <person name="Nowrousian M."/>
            <person name="Ottonello S."/>
            <person name="Baldrian P."/>
            <person name="Spatafora J.W."/>
            <person name="Henrissat B."/>
            <person name="Nagy L.G."/>
            <person name="Aury J.M."/>
            <person name="Wincker P."/>
            <person name="Grigoriev I.V."/>
            <person name="Bonfante P."/>
            <person name="Martin F.M."/>
        </authorList>
    </citation>
    <scope>NUCLEOTIDE SEQUENCE [LARGE SCALE GENOMIC DNA]</scope>
    <source>
        <strain evidence="5 6">CCBAS932</strain>
    </source>
</reference>
<dbReference type="OrthoDB" id="10378856at2759"/>
<evidence type="ECO:0000313" key="6">
    <source>
        <dbReference type="Proteomes" id="UP000277580"/>
    </source>
</evidence>
<name>A0A3N4KAI4_9PEZI</name>
<dbReference type="AlphaFoldDB" id="A0A3N4KAI4"/>
<dbReference type="InterPro" id="IPR016191">
    <property type="entry name" value="Ribonuclease/ribotoxin"/>
</dbReference>
<sequence>MKLSPLILLASLCFVDVVTSTILYSNPNDDSYSLSKRSPAKSKDKPTRGGGGGGGRDKGKGRATASGSKAPKSKARAKPCASMDPLPAGPFGHLCAGNNQPNTAGLRRPPQAKFDRAAIEAALAEVEDGKTFSTATKEYPDTFHNTYSKAVAGRKTREAGQMFPAAATKGGGKGGKGAKGATSTGDDLMEYPIFAPGYKDSMKAGAFRIIYSHNRVNNKCKFVGITEHLNGGQDVVKCNRDLQRRGSMGDTPHKDSPPLQLPARKGQKGKAPQKSKTTGGGSPKPGLVRSKTF</sequence>
<keyword evidence="1" id="KW-0540">Nuclease</keyword>
<feature type="region of interest" description="Disordered" evidence="3">
    <location>
        <begin position="243"/>
        <end position="293"/>
    </location>
</feature>
<evidence type="ECO:0000256" key="2">
    <source>
        <dbReference type="ARBA" id="ARBA00022801"/>
    </source>
</evidence>
<feature type="compositionally biased region" description="Polar residues" evidence="3">
    <location>
        <begin position="27"/>
        <end position="36"/>
    </location>
</feature>